<dbReference type="OrthoDB" id="2309532at2759"/>
<evidence type="ECO:0000313" key="2">
    <source>
        <dbReference type="Proteomes" id="UP000789831"/>
    </source>
</evidence>
<sequence>MPNPIKYIFHKVSVKLLAHKCGKETSELPASFQDPEIASIILRTGQSEMPVLIIQWNDQGFNDVLTVPNCRNGIPGQTKLVLIALFVANGGVNKYNANTVFTFRDGEAHSACEDMIPRWARHQPGLASQMSLFQFIELTSIMTAWISSRI</sequence>
<evidence type="ECO:0000313" key="1">
    <source>
        <dbReference type="EMBL" id="CAG8460851.1"/>
    </source>
</evidence>
<keyword evidence="2" id="KW-1185">Reference proteome</keyword>
<protein>
    <submittedName>
        <fullName evidence="1">10021_t:CDS:1</fullName>
    </submittedName>
</protein>
<accession>A0A9N8YZM5</accession>
<gene>
    <name evidence="1" type="ORF">AGERDE_LOCUS2243</name>
</gene>
<dbReference type="AlphaFoldDB" id="A0A9N8YZM5"/>
<name>A0A9N8YZM5_9GLOM</name>
<dbReference type="EMBL" id="CAJVPL010000180">
    <property type="protein sequence ID" value="CAG8460851.1"/>
    <property type="molecule type" value="Genomic_DNA"/>
</dbReference>
<comment type="caution">
    <text evidence="1">The sequence shown here is derived from an EMBL/GenBank/DDBJ whole genome shotgun (WGS) entry which is preliminary data.</text>
</comment>
<dbReference type="Proteomes" id="UP000789831">
    <property type="component" value="Unassembled WGS sequence"/>
</dbReference>
<reference evidence="1" key="1">
    <citation type="submission" date="2021-06" db="EMBL/GenBank/DDBJ databases">
        <authorList>
            <person name="Kallberg Y."/>
            <person name="Tangrot J."/>
            <person name="Rosling A."/>
        </authorList>
    </citation>
    <scope>NUCLEOTIDE SEQUENCE</scope>
    <source>
        <strain evidence="1">MT106</strain>
    </source>
</reference>
<organism evidence="1 2">
    <name type="scientific">Ambispora gerdemannii</name>
    <dbReference type="NCBI Taxonomy" id="144530"/>
    <lineage>
        <taxon>Eukaryota</taxon>
        <taxon>Fungi</taxon>
        <taxon>Fungi incertae sedis</taxon>
        <taxon>Mucoromycota</taxon>
        <taxon>Glomeromycotina</taxon>
        <taxon>Glomeromycetes</taxon>
        <taxon>Archaeosporales</taxon>
        <taxon>Ambisporaceae</taxon>
        <taxon>Ambispora</taxon>
    </lineage>
</organism>
<proteinExistence type="predicted"/>